<feature type="signal peptide" evidence="1">
    <location>
        <begin position="1"/>
        <end position="22"/>
    </location>
</feature>
<evidence type="ECO:0000313" key="4">
    <source>
        <dbReference type="Proteomes" id="UP000032046"/>
    </source>
</evidence>
<reference evidence="3 4" key="1">
    <citation type="submission" date="2015-01" db="EMBL/GenBank/DDBJ databases">
        <title>Comparative genomics of non-oral Prevotella species.</title>
        <authorList>
            <person name="Accetto T."/>
            <person name="Nograsek B."/>
            <person name="Avgustin G."/>
        </authorList>
    </citation>
    <scope>NUCLEOTIDE SEQUENCE [LARGE SCALE GENOMIC DNA]</scope>
    <source>
        <strain evidence="3 4">P5-119</strain>
    </source>
</reference>
<evidence type="ECO:0000256" key="1">
    <source>
        <dbReference type="SAM" id="SignalP"/>
    </source>
</evidence>
<dbReference type="STRING" id="1602171.ST44_02040"/>
<proteinExistence type="predicted"/>
<protein>
    <recommendedName>
        <fullName evidence="2">GLUG domain-containing protein</fullName>
    </recommendedName>
</protein>
<feature type="chain" id="PRO_5002212922" description="GLUG domain-containing protein" evidence="1">
    <location>
        <begin position="23"/>
        <end position="744"/>
    </location>
</feature>
<keyword evidence="4" id="KW-1185">Reference proteome</keyword>
<name>A0A0D0J216_9BACT</name>
<dbReference type="AlphaFoldDB" id="A0A0D0J216"/>
<dbReference type="Proteomes" id="UP000032046">
    <property type="component" value="Unassembled WGS sequence"/>
</dbReference>
<keyword evidence="1" id="KW-0732">Signal</keyword>
<gene>
    <name evidence="3" type="ORF">ST44_02040</name>
</gene>
<feature type="domain" description="GLUG" evidence="2">
    <location>
        <begin position="425"/>
        <end position="452"/>
    </location>
</feature>
<dbReference type="Gene3D" id="2.160.20.110">
    <property type="match status" value="1"/>
</dbReference>
<accession>A0A0D0J216</accession>
<dbReference type="EMBL" id="JXQK01000020">
    <property type="protein sequence ID" value="KIP64444.1"/>
    <property type="molecule type" value="Genomic_DNA"/>
</dbReference>
<dbReference type="Pfam" id="PF07581">
    <property type="entry name" value="Glug"/>
    <property type="match status" value="1"/>
</dbReference>
<comment type="caution">
    <text evidence="3">The sequence shown here is derived from an EMBL/GenBank/DDBJ whole genome shotgun (WGS) entry which is preliminary data.</text>
</comment>
<sequence length="744" mass="79975">MRKLYSFFAALCFVAMPQPVLADDWTYDFEDFSTVYGDHYANSSFDVTLNGLTWHCHGVSYSKYEDYDWFNGTQSMELYGESKKDRNTGPEISVFQLITPRDIGTVSFKIHEYNLHPASVGSQVDWIVEWSQDGSTWTKVGDSFQAGPDVQTIEREVNHCDAYVRIVRADYATFDYKSVTSNNKITNFDDFTITDVKTGPTAPTLTVSKTDVDFGSMTMGKSKMDTVTVKYSGVEGADKPSYELVGIDAASFQYTVSQTAVGEDSLFITATAQHSGTVAAAINVAYGNLTAGISLSVFGTKPRPNILFSGGEGTEESPYLISSKEDLLELSDIVDKDSTDFAGKYFLMTNSIDLKSVSQFTPIGNQLRGAGVENMRYFRGYFDGGGYTITGLKENYESGLSVGLFGIIYDATIKNLTLASSTVKGSSAVGGLVGLSIGNSTIENCRVASDVTVSGAAFVAGICASAFLEGKLTISQCVNAATVTGGYAAGVISANQQDGTTIERCGNQGVITVSSYDGGGVVALSDYASTNILNCYNTGSVTFDGTQQFGGGILGRVHYYLSDEDNTKVRVENCYNAAVLTANGYDSVLAPVIPANNVVPADDGYDTNRLTVKNCFYASDLSESSESVLGVTPMTSDAMKDASFLTLLNQDNPVQYWVFKDGENQGYPVPEGSTDISAVKEVTEDGKYGIRVVDGTISVDGAVGSYEIYDVNGQRVSPSVTTPGIYIVKIATDKGMRAVKIMKR</sequence>
<evidence type="ECO:0000259" key="2">
    <source>
        <dbReference type="Pfam" id="PF07581"/>
    </source>
</evidence>
<dbReference type="RefSeq" id="WP_042517649.1">
    <property type="nucleotide sequence ID" value="NZ_JXQK01000020.1"/>
</dbReference>
<organism evidence="3 4">
    <name type="scientific">Prevotella pectinovora</name>
    <dbReference type="NCBI Taxonomy" id="1602169"/>
    <lineage>
        <taxon>Bacteria</taxon>
        <taxon>Pseudomonadati</taxon>
        <taxon>Bacteroidota</taxon>
        <taxon>Bacteroidia</taxon>
        <taxon>Bacteroidales</taxon>
        <taxon>Prevotellaceae</taxon>
        <taxon>Prevotella</taxon>
    </lineage>
</organism>
<evidence type="ECO:0000313" key="3">
    <source>
        <dbReference type="EMBL" id="KIP64444.1"/>
    </source>
</evidence>
<dbReference type="InterPro" id="IPR011493">
    <property type="entry name" value="GLUG"/>
</dbReference>